<feature type="domain" description="Ig-like" evidence="13">
    <location>
        <begin position="53"/>
        <end position="159"/>
    </location>
</feature>
<evidence type="ECO:0000256" key="10">
    <source>
        <dbReference type="ARBA" id="ARBA00023319"/>
    </source>
</evidence>
<dbReference type="GeneID" id="110979044"/>
<keyword evidence="4" id="KW-0732">Signal</keyword>
<evidence type="ECO:0000256" key="6">
    <source>
        <dbReference type="ARBA" id="ARBA00023136"/>
    </source>
</evidence>
<keyword evidence="9" id="KW-0325">Glycoprotein</keyword>
<evidence type="ECO:0000313" key="15">
    <source>
        <dbReference type="RefSeq" id="XP_022090203.1"/>
    </source>
</evidence>
<dbReference type="InterPro" id="IPR036179">
    <property type="entry name" value="Ig-like_dom_sf"/>
</dbReference>
<dbReference type="PANTHER" id="PTHR25466">
    <property type="entry name" value="T-LYMPHOCYTE ACTIVATION ANTIGEN"/>
    <property type="match status" value="1"/>
</dbReference>
<keyword evidence="10" id="KW-0393">Immunoglobulin domain</keyword>
<dbReference type="GO" id="GO:0007166">
    <property type="term" value="P:cell surface receptor signaling pathway"/>
    <property type="evidence" value="ECO:0007669"/>
    <property type="project" value="TreeGrafter"/>
</dbReference>
<reference evidence="15" key="1">
    <citation type="submission" date="2025-08" db="UniProtKB">
        <authorList>
            <consortium name="RefSeq"/>
        </authorList>
    </citation>
    <scope>IDENTIFICATION</scope>
</reference>
<feature type="transmembrane region" description="Helical" evidence="12">
    <location>
        <begin position="307"/>
        <end position="329"/>
    </location>
</feature>
<comment type="subcellular location">
    <subcellularLocation>
        <location evidence="1">Cell membrane</location>
        <topology evidence="1">Single-pass type I membrane protein</topology>
    </subcellularLocation>
</comment>
<dbReference type="InterPro" id="IPR013151">
    <property type="entry name" value="Immunoglobulin_dom"/>
</dbReference>
<dbReference type="InterPro" id="IPR051713">
    <property type="entry name" value="T-cell_Activation_Regulation"/>
</dbReference>
<dbReference type="AlphaFoldDB" id="A0A8B7YAC5"/>
<feature type="region of interest" description="Disordered" evidence="11">
    <location>
        <begin position="427"/>
        <end position="613"/>
    </location>
</feature>
<evidence type="ECO:0000256" key="12">
    <source>
        <dbReference type="SAM" id="Phobius"/>
    </source>
</evidence>
<dbReference type="PANTHER" id="PTHR25466:SF9">
    <property type="entry name" value="FIBRONECTIN TYPE-III DOMAIN-CONTAINING PROTEIN"/>
    <property type="match status" value="1"/>
</dbReference>
<dbReference type="GO" id="GO:0009897">
    <property type="term" value="C:external side of plasma membrane"/>
    <property type="evidence" value="ECO:0007669"/>
    <property type="project" value="TreeGrafter"/>
</dbReference>
<keyword evidence="5 12" id="KW-1133">Transmembrane helix</keyword>
<dbReference type="PROSITE" id="PS50835">
    <property type="entry name" value="IG_LIKE"/>
    <property type="match status" value="1"/>
</dbReference>
<evidence type="ECO:0000256" key="3">
    <source>
        <dbReference type="ARBA" id="ARBA00022692"/>
    </source>
</evidence>
<keyword evidence="6 12" id="KW-0472">Membrane</keyword>
<evidence type="ECO:0000256" key="11">
    <source>
        <dbReference type="SAM" id="MobiDB-lite"/>
    </source>
</evidence>
<dbReference type="OrthoDB" id="190835at2759"/>
<proteinExistence type="predicted"/>
<keyword evidence="14" id="KW-1185">Reference proteome</keyword>
<dbReference type="OMA" id="MYANPRE"/>
<dbReference type="RefSeq" id="XP_022090203.1">
    <property type="nucleotide sequence ID" value="XM_022234511.1"/>
</dbReference>
<evidence type="ECO:0000256" key="8">
    <source>
        <dbReference type="ARBA" id="ARBA00023170"/>
    </source>
</evidence>
<dbReference type="SMART" id="SM00409">
    <property type="entry name" value="IG"/>
    <property type="match status" value="1"/>
</dbReference>
<feature type="compositionally biased region" description="Polar residues" evidence="11">
    <location>
        <begin position="449"/>
        <end position="472"/>
    </location>
</feature>
<dbReference type="Proteomes" id="UP000694845">
    <property type="component" value="Unplaced"/>
</dbReference>
<feature type="region of interest" description="Disordered" evidence="11">
    <location>
        <begin position="373"/>
        <end position="394"/>
    </location>
</feature>
<feature type="compositionally biased region" description="Polar residues" evidence="11">
    <location>
        <begin position="505"/>
        <end position="515"/>
    </location>
</feature>
<sequence length="613" mass="66952">MKMIKPDFKNPSLEIDLKQENRMDCKISLRLCLLYVLFLLYVSGLVGVVGAQPTATAWIVSPERDQKIGGRVEMRCVASNLEENHTVEWRTENLTLRWGDTTVGGNDPRFMFETKQTGNRTITQEFNINDLQSGDDDEYVCNVKDPIASGGHKILVNITIRLRVYSSNESFPVCSPDGPITVDARTQLHLSCASDTGSPHIDISQQTPPTVFISYQWRVLISSGLSSRSLDLIVDVSDDNLTFVCTIQSVTFYGELPVHLHSCIIGPIHVVSVSPTFTTPLSGQTTSNPLTKFPSSSTPGSDLNTSLVAGASVSGVVALVLIAFFIVICRRKGHSIKSRNKKTNTNSTSNQTKVEFQSGLLHIYDNPGLVGQDNQEPDQHNETGIAGEIPLHANPTSGCSTSTLQASNTPVPAEERVESKMLPVYAKPNKSQASKESDQGVKILHPGQSGETMEQRYSSPVFDSTDPESITDQLEDKMPHKPIAKVPPMTKIPSKPLPYKPKLQRVSNPDDNTPNYPRPPPTHQDVPPPAASMDTGQIGRSDGPQPLTNADVSYAQISVPGNRSSARPNQDPTTDQPSSDHLVYADLSLQSSNPATDEDQGEEPVMYARVMKK</sequence>
<dbReference type="Pfam" id="PF00047">
    <property type="entry name" value="ig"/>
    <property type="match status" value="1"/>
</dbReference>
<dbReference type="GO" id="GO:0071222">
    <property type="term" value="P:cellular response to lipopolysaccharide"/>
    <property type="evidence" value="ECO:0007669"/>
    <property type="project" value="TreeGrafter"/>
</dbReference>
<organism evidence="14 15">
    <name type="scientific">Acanthaster planci</name>
    <name type="common">Crown-of-thorns starfish</name>
    <dbReference type="NCBI Taxonomy" id="133434"/>
    <lineage>
        <taxon>Eukaryota</taxon>
        <taxon>Metazoa</taxon>
        <taxon>Echinodermata</taxon>
        <taxon>Eleutherozoa</taxon>
        <taxon>Asterozoa</taxon>
        <taxon>Asteroidea</taxon>
        <taxon>Valvatacea</taxon>
        <taxon>Valvatida</taxon>
        <taxon>Acanthasteridae</taxon>
        <taxon>Acanthaster</taxon>
    </lineage>
</organism>
<evidence type="ECO:0000256" key="5">
    <source>
        <dbReference type="ARBA" id="ARBA00022989"/>
    </source>
</evidence>
<dbReference type="InterPro" id="IPR013783">
    <property type="entry name" value="Ig-like_fold"/>
</dbReference>
<keyword evidence="8" id="KW-0675">Receptor</keyword>
<evidence type="ECO:0000256" key="7">
    <source>
        <dbReference type="ARBA" id="ARBA00023157"/>
    </source>
</evidence>
<evidence type="ECO:0000256" key="4">
    <source>
        <dbReference type="ARBA" id="ARBA00022729"/>
    </source>
</evidence>
<evidence type="ECO:0000256" key="9">
    <source>
        <dbReference type="ARBA" id="ARBA00023180"/>
    </source>
</evidence>
<dbReference type="KEGG" id="aplc:110979044"/>
<keyword evidence="7" id="KW-1015">Disulfide bond</keyword>
<evidence type="ECO:0000313" key="14">
    <source>
        <dbReference type="Proteomes" id="UP000694845"/>
    </source>
</evidence>
<gene>
    <name evidence="15" type="primary">LOC110979044</name>
</gene>
<evidence type="ECO:0000259" key="13">
    <source>
        <dbReference type="PROSITE" id="PS50835"/>
    </source>
</evidence>
<keyword evidence="3 12" id="KW-0812">Transmembrane</keyword>
<dbReference type="SUPFAM" id="SSF48726">
    <property type="entry name" value="Immunoglobulin"/>
    <property type="match status" value="1"/>
</dbReference>
<name>A0A8B7YAC5_ACAPL</name>
<dbReference type="InterPro" id="IPR007110">
    <property type="entry name" value="Ig-like_dom"/>
</dbReference>
<feature type="compositionally biased region" description="Pro residues" evidence="11">
    <location>
        <begin position="516"/>
        <end position="530"/>
    </location>
</feature>
<dbReference type="InterPro" id="IPR003599">
    <property type="entry name" value="Ig_sub"/>
</dbReference>
<protein>
    <submittedName>
        <fullName evidence="15">Uncharacterized protein LOC110979044</fullName>
    </submittedName>
</protein>
<accession>A0A8B7YAC5</accession>
<keyword evidence="2" id="KW-1003">Cell membrane</keyword>
<evidence type="ECO:0000256" key="1">
    <source>
        <dbReference type="ARBA" id="ARBA00004251"/>
    </source>
</evidence>
<dbReference type="Gene3D" id="2.60.40.10">
    <property type="entry name" value="Immunoglobulins"/>
    <property type="match status" value="1"/>
</dbReference>
<feature type="compositionally biased region" description="Polar residues" evidence="11">
    <location>
        <begin position="546"/>
        <end position="579"/>
    </location>
</feature>
<dbReference type="GO" id="GO:0006955">
    <property type="term" value="P:immune response"/>
    <property type="evidence" value="ECO:0007669"/>
    <property type="project" value="TreeGrafter"/>
</dbReference>
<evidence type="ECO:0000256" key="2">
    <source>
        <dbReference type="ARBA" id="ARBA00022475"/>
    </source>
</evidence>